<evidence type="ECO:0000313" key="2">
    <source>
        <dbReference type="Proteomes" id="UP000642509"/>
    </source>
</evidence>
<organism evidence="1 2">
    <name type="scientific">Citricoccus zhacaiensis</name>
    <dbReference type="NCBI Taxonomy" id="489142"/>
    <lineage>
        <taxon>Bacteria</taxon>
        <taxon>Bacillati</taxon>
        <taxon>Actinomycetota</taxon>
        <taxon>Actinomycetes</taxon>
        <taxon>Micrococcales</taxon>
        <taxon>Micrococcaceae</taxon>
        <taxon>Citricoccus</taxon>
    </lineage>
</organism>
<proteinExistence type="predicted"/>
<dbReference type="EMBL" id="BMLQ01000016">
    <property type="protein sequence ID" value="GGO50014.1"/>
    <property type="molecule type" value="Genomic_DNA"/>
</dbReference>
<comment type="caution">
    <text evidence="1">The sequence shown here is derived from an EMBL/GenBank/DDBJ whole genome shotgun (WGS) entry which is preliminary data.</text>
</comment>
<gene>
    <name evidence="1" type="ORF">GCM10010977_33220</name>
</gene>
<reference evidence="2" key="1">
    <citation type="journal article" date="2019" name="Int. J. Syst. Evol. Microbiol.">
        <title>The Global Catalogue of Microorganisms (GCM) 10K type strain sequencing project: providing services to taxonomists for standard genome sequencing and annotation.</title>
        <authorList>
            <consortium name="The Broad Institute Genomics Platform"/>
            <consortium name="The Broad Institute Genome Sequencing Center for Infectious Disease"/>
            <person name="Wu L."/>
            <person name="Ma J."/>
        </authorList>
    </citation>
    <scope>NUCLEOTIDE SEQUENCE [LARGE SCALE GENOMIC DNA]</scope>
    <source>
        <strain evidence="2">CGMCC 1.7064</strain>
    </source>
</reference>
<sequence>MPLYQLGLLLCEPGPDAPLPSTALLLRPLVASPRSTADTGGDGGAVIGPAAPGLIYASG</sequence>
<keyword evidence="2" id="KW-1185">Reference proteome</keyword>
<name>A0ABQ2MDB9_9MICC</name>
<dbReference type="Proteomes" id="UP000642509">
    <property type="component" value="Unassembled WGS sequence"/>
</dbReference>
<evidence type="ECO:0000313" key="1">
    <source>
        <dbReference type="EMBL" id="GGO50014.1"/>
    </source>
</evidence>
<accession>A0ABQ2MDB9</accession>
<protein>
    <submittedName>
        <fullName evidence="1">Uncharacterized protein</fullName>
    </submittedName>
</protein>